<reference evidence="2 3" key="1">
    <citation type="submission" date="2019-11" db="EMBL/GenBank/DDBJ databases">
        <title>Whole genome sequence of Oryza granulata.</title>
        <authorList>
            <person name="Li W."/>
        </authorList>
    </citation>
    <scope>NUCLEOTIDE SEQUENCE [LARGE SCALE GENOMIC DNA]</scope>
    <source>
        <strain evidence="3">cv. Menghai</strain>
        <tissue evidence="2">Leaf</tissue>
    </source>
</reference>
<name>A0A6G1CM09_9ORYZ</name>
<gene>
    <name evidence="2" type="ORF">E2562_033526</name>
</gene>
<comment type="caution">
    <text evidence="2">The sequence shown here is derived from an EMBL/GenBank/DDBJ whole genome shotgun (WGS) entry which is preliminary data.</text>
</comment>
<organism evidence="2 3">
    <name type="scientific">Oryza meyeriana var. granulata</name>
    <dbReference type="NCBI Taxonomy" id="110450"/>
    <lineage>
        <taxon>Eukaryota</taxon>
        <taxon>Viridiplantae</taxon>
        <taxon>Streptophyta</taxon>
        <taxon>Embryophyta</taxon>
        <taxon>Tracheophyta</taxon>
        <taxon>Spermatophyta</taxon>
        <taxon>Magnoliopsida</taxon>
        <taxon>Liliopsida</taxon>
        <taxon>Poales</taxon>
        <taxon>Poaceae</taxon>
        <taxon>BOP clade</taxon>
        <taxon>Oryzoideae</taxon>
        <taxon>Oryzeae</taxon>
        <taxon>Oryzinae</taxon>
        <taxon>Oryza</taxon>
        <taxon>Oryza meyeriana</taxon>
    </lineage>
</organism>
<evidence type="ECO:0000313" key="2">
    <source>
        <dbReference type="EMBL" id="KAF0900643.1"/>
    </source>
</evidence>
<sequence>MAATASGNATLATDKEATSVTDTGVCTARKVLSTEDIVMAATAGVDALMAAKVGSADGDVFVAASDANAVTTRDDVAMTTNKGSEAALTVVIRGNT</sequence>
<feature type="region of interest" description="Disordered" evidence="1">
    <location>
        <begin position="1"/>
        <end position="20"/>
    </location>
</feature>
<evidence type="ECO:0000256" key="1">
    <source>
        <dbReference type="SAM" id="MobiDB-lite"/>
    </source>
</evidence>
<dbReference type="AlphaFoldDB" id="A0A6G1CM09"/>
<dbReference type="Proteomes" id="UP000479710">
    <property type="component" value="Unassembled WGS sequence"/>
</dbReference>
<keyword evidence="3" id="KW-1185">Reference proteome</keyword>
<accession>A0A6G1CM09</accession>
<dbReference type="EMBL" id="SPHZ02000009">
    <property type="protein sequence ID" value="KAF0900643.1"/>
    <property type="molecule type" value="Genomic_DNA"/>
</dbReference>
<feature type="compositionally biased region" description="Polar residues" evidence="1">
    <location>
        <begin position="1"/>
        <end position="11"/>
    </location>
</feature>
<evidence type="ECO:0000313" key="3">
    <source>
        <dbReference type="Proteomes" id="UP000479710"/>
    </source>
</evidence>
<protein>
    <submittedName>
        <fullName evidence="2">Uncharacterized protein</fullName>
    </submittedName>
</protein>
<proteinExistence type="predicted"/>